<dbReference type="AlphaFoldDB" id="A0A1G6HG81"/>
<reference evidence="2 3" key="1">
    <citation type="submission" date="2016-06" db="EMBL/GenBank/DDBJ databases">
        <authorList>
            <person name="Olsen C.W."/>
            <person name="Carey S."/>
            <person name="Hinshaw L."/>
            <person name="Karasin A.I."/>
        </authorList>
    </citation>
    <scope>NUCLEOTIDE SEQUENCE [LARGE SCALE GENOMIC DNA]</scope>
    <source>
        <strain evidence="2 3">LZ-22</strain>
    </source>
</reference>
<feature type="transmembrane region" description="Helical" evidence="1">
    <location>
        <begin position="50"/>
        <end position="68"/>
    </location>
</feature>
<keyword evidence="1" id="KW-0812">Transmembrane</keyword>
<keyword evidence="3" id="KW-1185">Reference proteome</keyword>
<sequence length="173" mass="18852">MTSATKSLHRRSPVRLGAARRVVREKRPIATQHGIDRWVKNIETGRFERSLSALTALGAVVTALEIFFEHDKASFGNRWMWVPVVLGPFGAAAGVAGFFSRRLAKTFLPLVSATIVANGLQGTYLHLRGVAQKPGGFSNLRYNLEMGPPVFAPLLVTMVGGMGLLAAVLRREK</sequence>
<proteinExistence type="predicted"/>
<accession>A0A1G6HG81</accession>
<dbReference type="EMBL" id="FMYF01000009">
    <property type="protein sequence ID" value="SDB92935.1"/>
    <property type="molecule type" value="Genomic_DNA"/>
</dbReference>
<feature type="transmembrane region" description="Helical" evidence="1">
    <location>
        <begin position="107"/>
        <end position="127"/>
    </location>
</feature>
<dbReference type="STRING" id="1577474.GA0111570_10986"/>
<dbReference type="RefSeq" id="WP_217634166.1">
    <property type="nucleotide sequence ID" value="NZ_FMYF01000009.1"/>
</dbReference>
<evidence type="ECO:0000313" key="3">
    <source>
        <dbReference type="Proteomes" id="UP000199086"/>
    </source>
</evidence>
<keyword evidence="1" id="KW-0472">Membrane</keyword>
<keyword evidence="1" id="KW-1133">Transmembrane helix</keyword>
<dbReference type="Proteomes" id="UP000199086">
    <property type="component" value="Unassembled WGS sequence"/>
</dbReference>
<organism evidence="2 3">
    <name type="scientific">Raineyella antarctica</name>
    <dbReference type="NCBI Taxonomy" id="1577474"/>
    <lineage>
        <taxon>Bacteria</taxon>
        <taxon>Bacillati</taxon>
        <taxon>Actinomycetota</taxon>
        <taxon>Actinomycetes</taxon>
        <taxon>Propionibacteriales</taxon>
        <taxon>Propionibacteriaceae</taxon>
        <taxon>Raineyella</taxon>
    </lineage>
</organism>
<evidence type="ECO:0000313" key="2">
    <source>
        <dbReference type="EMBL" id="SDB92935.1"/>
    </source>
</evidence>
<feature type="transmembrane region" description="Helical" evidence="1">
    <location>
        <begin position="147"/>
        <end position="169"/>
    </location>
</feature>
<evidence type="ECO:0000256" key="1">
    <source>
        <dbReference type="SAM" id="Phobius"/>
    </source>
</evidence>
<gene>
    <name evidence="2" type="ORF">GA0111570_10986</name>
</gene>
<feature type="transmembrane region" description="Helical" evidence="1">
    <location>
        <begin position="80"/>
        <end position="100"/>
    </location>
</feature>
<name>A0A1G6HG81_9ACTN</name>
<protein>
    <submittedName>
        <fullName evidence="2">Uncharacterized protein</fullName>
    </submittedName>
</protein>